<gene>
    <name evidence="1" type="ORF">AZE42_10306</name>
</gene>
<sequence>HCASQRGGFGALFSQRAGAWCPSCSTKGLGPLRATLVARVGGWLYDPGIEDTALNAFALCLFHNTRAFFTKDIFHLHQFISGLRVISDQCATVGHQAGTEFVCCPLFYFVNPPSRWHQLPHQHLLCQKNIFRIYAIMIVRTF</sequence>
<name>A0A1J8Q2Z1_9AGAM</name>
<dbReference type="PROSITE" id="PS00319">
    <property type="entry name" value="APP_CUBD"/>
    <property type="match status" value="1"/>
</dbReference>
<dbReference type="EMBL" id="LVVM01003750">
    <property type="protein sequence ID" value="OJA14339.1"/>
    <property type="molecule type" value="Genomic_DNA"/>
</dbReference>
<organism evidence="1 2">
    <name type="scientific">Rhizopogon vesiculosus</name>
    <dbReference type="NCBI Taxonomy" id="180088"/>
    <lineage>
        <taxon>Eukaryota</taxon>
        <taxon>Fungi</taxon>
        <taxon>Dikarya</taxon>
        <taxon>Basidiomycota</taxon>
        <taxon>Agaricomycotina</taxon>
        <taxon>Agaricomycetes</taxon>
        <taxon>Agaricomycetidae</taxon>
        <taxon>Boletales</taxon>
        <taxon>Suillineae</taxon>
        <taxon>Rhizopogonaceae</taxon>
        <taxon>Rhizopogon</taxon>
    </lineage>
</organism>
<dbReference type="Proteomes" id="UP000183567">
    <property type="component" value="Unassembled WGS sequence"/>
</dbReference>
<comment type="caution">
    <text evidence="1">The sequence shown here is derived from an EMBL/GenBank/DDBJ whole genome shotgun (WGS) entry which is preliminary data.</text>
</comment>
<feature type="non-terminal residue" evidence="1">
    <location>
        <position position="1"/>
    </location>
</feature>
<evidence type="ECO:0000313" key="1">
    <source>
        <dbReference type="EMBL" id="OJA14339.1"/>
    </source>
</evidence>
<evidence type="ECO:0000313" key="2">
    <source>
        <dbReference type="Proteomes" id="UP000183567"/>
    </source>
</evidence>
<keyword evidence="2" id="KW-1185">Reference proteome</keyword>
<dbReference type="AlphaFoldDB" id="A0A1J8Q2Z1"/>
<protein>
    <submittedName>
        <fullName evidence="1">Uncharacterized protein</fullName>
    </submittedName>
</protein>
<accession>A0A1J8Q2Z1</accession>
<reference evidence="1 2" key="1">
    <citation type="submission" date="2016-03" db="EMBL/GenBank/DDBJ databases">
        <title>Comparative genomics of the ectomycorrhizal sister species Rhizopogon vinicolor and Rhizopogon vesiculosus (Basidiomycota: Boletales) reveals a divergence of the mating type B locus.</title>
        <authorList>
            <person name="Mujic A.B."/>
            <person name="Kuo A."/>
            <person name="Tritt A."/>
            <person name="Lipzen A."/>
            <person name="Chen C."/>
            <person name="Johnson J."/>
            <person name="Sharma A."/>
            <person name="Barry K."/>
            <person name="Grigoriev I.V."/>
            <person name="Spatafora J.W."/>
        </authorList>
    </citation>
    <scope>NUCLEOTIDE SEQUENCE [LARGE SCALE GENOMIC DNA]</scope>
    <source>
        <strain evidence="1 2">AM-OR11-056</strain>
    </source>
</reference>
<proteinExistence type="predicted"/>
<dbReference type="InterPro" id="IPR019744">
    <property type="entry name" value="APP_CUBD_CS"/>
</dbReference>